<dbReference type="EMBL" id="CAFBOZ010000310">
    <property type="protein sequence ID" value="CAB5022503.1"/>
    <property type="molecule type" value="Genomic_DNA"/>
</dbReference>
<reference evidence="1" key="1">
    <citation type="submission" date="2020-05" db="EMBL/GenBank/DDBJ databases">
        <authorList>
            <person name="Chiriac C."/>
            <person name="Salcher M."/>
            <person name="Ghai R."/>
            <person name="Kavagutti S V."/>
        </authorList>
    </citation>
    <scope>NUCLEOTIDE SEQUENCE</scope>
</reference>
<organism evidence="1">
    <name type="scientific">freshwater metagenome</name>
    <dbReference type="NCBI Taxonomy" id="449393"/>
    <lineage>
        <taxon>unclassified sequences</taxon>
        <taxon>metagenomes</taxon>
        <taxon>ecological metagenomes</taxon>
    </lineage>
</organism>
<protein>
    <submittedName>
        <fullName evidence="1">Unannotated protein</fullName>
    </submittedName>
</protein>
<sequence length="173" mass="18933">MGAHDDPVVVQRQHVVATLSQLGAACGDHDGALAIAHHRRQQWQGHIDVGKDRQTLNQHDIGASHDRHGEKQTLALVHAQHLRVGSEPRVEATAREVDEVRKARLGQHGLSSNRADVSRRCAEVVSDGRVEERRVVRQQGDAPLHQGVTNVDPIERNEPGIGVAVAPQHLKQA</sequence>
<dbReference type="AlphaFoldDB" id="A0A6J7R2E1"/>
<gene>
    <name evidence="1" type="ORF">UFOPK3992_01796</name>
</gene>
<proteinExistence type="predicted"/>
<name>A0A6J7R2E1_9ZZZZ</name>
<accession>A0A6J7R2E1</accession>
<evidence type="ECO:0000313" key="1">
    <source>
        <dbReference type="EMBL" id="CAB5022503.1"/>
    </source>
</evidence>